<evidence type="ECO:0000313" key="3">
    <source>
        <dbReference type="Proteomes" id="UP001057375"/>
    </source>
</evidence>
<organism evidence="2 3">
    <name type="scientific">Aduncisulcus paluster</name>
    <dbReference type="NCBI Taxonomy" id="2918883"/>
    <lineage>
        <taxon>Eukaryota</taxon>
        <taxon>Metamonada</taxon>
        <taxon>Carpediemonas-like organisms</taxon>
        <taxon>Aduncisulcus</taxon>
    </lineage>
</organism>
<comment type="caution">
    <text evidence="2">The sequence shown here is derived from an EMBL/GenBank/DDBJ whole genome shotgun (WGS) entry which is preliminary data.</text>
</comment>
<feature type="region of interest" description="Disordered" evidence="1">
    <location>
        <begin position="1"/>
        <end position="24"/>
    </location>
</feature>
<evidence type="ECO:0000256" key="1">
    <source>
        <dbReference type="SAM" id="MobiDB-lite"/>
    </source>
</evidence>
<name>A0ABQ5K1H1_9EUKA</name>
<evidence type="ECO:0000313" key="2">
    <source>
        <dbReference type="EMBL" id="GKT20148.1"/>
    </source>
</evidence>
<protein>
    <submittedName>
        <fullName evidence="2">Uncharacterized protein</fullName>
    </submittedName>
</protein>
<sequence length="265" mass="28673">VPLVGAEETRPSSLVPDAQSPPSAVSLSPSLYLARIVCACHIVYCGALYTSLGMESLALCCHIAALRFTDILPAERCFYLAGMGVLKLEKAKKRSGGDSLGHPVLESLTESRSAFVLLNRFVEINIAITEGEVDIDGSDFETSDIPRVLNLKASPAFTSEDEREEAHEWVLTTNLDDSDDLESPQLPEIACNECGDATYEFGVQCGECSQLKQLDAVTMLPLASTGMSCTECKCLCGVEEWNAAVGKTRKCPWCGCNAYPRSEYP</sequence>
<accession>A0ABQ5K1H1</accession>
<keyword evidence="3" id="KW-1185">Reference proteome</keyword>
<proteinExistence type="predicted"/>
<dbReference type="Proteomes" id="UP001057375">
    <property type="component" value="Unassembled WGS sequence"/>
</dbReference>
<feature type="non-terminal residue" evidence="2">
    <location>
        <position position="1"/>
    </location>
</feature>
<reference evidence="2" key="1">
    <citation type="submission" date="2022-03" db="EMBL/GenBank/DDBJ databases">
        <title>Draft genome sequence of Aduncisulcus paluster, a free-living microaerophilic Fornicata.</title>
        <authorList>
            <person name="Yuyama I."/>
            <person name="Kume K."/>
            <person name="Tamura T."/>
            <person name="Inagaki Y."/>
            <person name="Hashimoto T."/>
        </authorList>
    </citation>
    <scope>NUCLEOTIDE SEQUENCE</scope>
    <source>
        <strain evidence="2">NY0171</strain>
    </source>
</reference>
<dbReference type="EMBL" id="BQXS01012176">
    <property type="protein sequence ID" value="GKT20148.1"/>
    <property type="molecule type" value="Genomic_DNA"/>
</dbReference>
<gene>
    <name evidence="2" type="ORF">ADUPG1_011669</name>
</gene>